<dbReference type="Gene3D" id="2.30.110.10">
    <property type="entry name" value="Electron Transport, Fmn-binding Protein, Chain A"/>
    <property type="match status" value="1"/>
</dbReference>
<reference evidence="3" key="2">
    <citation type="submission" date="2020-07" db="EMBL/GenBank/DDBJ databases">
        <authorList>
            <person name="Yu X."/>
        </authorList>
    </citation>
    <scope>NUCLEOTIDE SEQUENCE [LARGE SCALE GENOMIC DNA]</scope>
    <source>
        <strain evidence="3">24T</strain>
    </source>
</reference>
<evidence type="ECO:0000313" key="3">
    <source>
        <dbReference type="EMBL" id="QLL06041.1"/>
    </source>
</evidence>
<dbReference type="AlphaFoldDB" id="A0A7D6DZ34"/>
<feature type="domain" description="Pyridoxamine 5'-phosphate oxidase N-terminal" evidence="2">
    <location>
        <begin position="7"/>
        <end position="107"/>
    </location>
</feature>
<sequence>MIRLTADEAWDAIESAHTGILTTLRRDGRPVTLPVWFVVEDRTIVIMTPAGTKKIARVVNDPRASFLVESGERWVDLIGVHLSGRVEIVNGEAAIGRLDAAVNAKYAAFRPSLSGLPEKTQKYYAKNVFLRFVPEGKILTWDNARIAQRVRERS</sequence>
<keyword evidence="4" id="KW-1185">Reference proteome</keyword>
<evidence type="ECO:0000313" key="4">
    <source>
        <dbReference type="Proteomes" id="UP000510682"/>
    </source>
</evidence>
<accession>A0A7D6DZ34</accession>
<dbReference type="GO" id="GO:0005829">
    <property type="term" value="C:cytosol"/>
    <property type="evidence" value="ECO:0007669"/>
    <property type="project" value="TreeGrafter"/>
</dbReference>
<dbReference type="RefSeq" id="WP_180914622.1">
    <property type="nucleotide sequence ID" value="NZ_CP059165.1"/>
</dbReference>
<name>A0A7D6DZ34_9MYCO</name>
<protein>
    <submittedName>
        <fullName evidence="3">Pyridoxamine 5'-phosphate oxidase family protein</fullName>
    </submittedName>
</protein>
<dbReference type="Pfam" id="PF01243">
    <property type="entry name" value="PNPOx_N"/>
    <property type="match status" value="1"/>
</dbReference>
<evidence type="ECO:0000256" key="1">
    <source>
        <dbReference type="ARBA" id="ARBA00023002"/>
    </source>
</evidence>
<dbReference type="InterPro" id="IPR011576">
    <property type="entry name" value="Pyridox_Oxase_N"/>
</dbReference>
<dbReference type="Proteomes" id="UP000510682">
    <property type="component" value="Chromosome"/>
</dbReference>
<gene>
    <name evidence="3" type="ORF">H0P51_19970</name>
</gene>
<dbReference type="PANTHER" id="PTHR35176">
    <property type="entry name" value="HEME OXYGENASE HI_0854-RELATED"/>
    <property type="match status" value="1"/>
</dbReference>
<dbReference type="GO" id="GO:0016627">
    <property type="term" value="F:oxidoreductase activity, acting on the CH-CH group of donors"/>
    <property type="evidence" value="ECO:0007669"/>
    <property type="project" value="TreeGrafter"/>
</dbReference>
<reference evidence="3" key="1">
    <citation type="submission" date="2020-07" db="EMBL/GenBank/DDBJ databases">
        <title>Description of Mycobacterium gordonae subsp. intergordonae subsp.nov. and Mycobacterium gordonae subsp. gordonae subsp. nov.</title>
        <authorList>
            <person name="Huang H."/>
        </authorList>
    </citation>
    <scope>NUCLEOTIDE SEQUENCE [LARGE SCALE GENOMIC DNA]</scope>
    <source>
        <strain evidence="3">24T</strain>
    </source>
</reference>
<dbReference type="SUPFAM" id="SSF50475">
    <property type="entry name" value="FMN-binding split barrel"/>
    <property type="match status" value="1"/>
</dbReference>
<dbReference type="InterPro" id="IPR052019">
    <property type="entry name" value="F420H2_bilvrd_red/Heme_oxyg"/>
</dbReference>
<dbReference type="KEGG" id="mgor:H0P51_19970"/>
<dbReference type="GO" id="GO:0070967">
    <property type="term" value="F:coenzyme F420 binding"/>
    <property type="evidence" value="ECO:0007669"/>
    <property type="project" value="TreeGrafter"/>
</dbReference>
<dbReference type="EMBL" id="CP059165">
    <property type="protein sequence ID" value="QLL06041.1"/>
    <property type="molecule type" value="Genomic_DNA"/>
</dbReference>
<proteinExistence type="predicted"/>
<evidence type="ECO:0000259" key="2">
    <source>
        <dbReference type="Pfam" id="PF01243"/>
    </source>
</evidence>
<dbReference type="PANTHER" id="PTHR35176:SF6">
    <property type="entry name" value="HEME OXYGENASE HI_0854-RELATED"/>
    <property type="match status" value="1"/>
</dbReference>
<organism evidence="3 4">
    <name type="scientific">Mycobacterium vicinigordonae</name>
    <dbReference type="NCBI Taxonomy" id="1719132"/>
    <lineage>
        <taxon>Bacteria</taxon>
        <taxon>Bacillati</taxon>
        <taxon>Actinomycetota</taxon>
        <taxon>Actinomycetes</taxon>
        <taxon>Mycobacteriales</taxon>
        <taxon>Mycobacteriaceae</taxon>
        <taxon>Mycobacterium</taxon>
    </lineage>
</organism>
<dbReference type="InterPro" id="IPR012349">
    <property type="entry name" value="Split_barrel_FMN-bd"/>
</dbReference>
<keyword evidence="1" id="KW-0560">Oxidoreductase</keyword>